<organism evidence="1 2">
    <name type="scientific">Allokutzneria multivorans</name>
    <dbReference type="NCBI Taxonomy" id="1142134"/>
    <lineage>
        <taxon>Bacteria</taxon>
        <taxon>Bacillati</taxon>
        <taxon>Actinomycetota</taxon>
        <taxon>Actinomycetes</taxon>
        <taxon>Pseudonocardiales</taxon>
        <taxon>Pseudonocardiaceae</taxon>
        <taxon>Allokutzneria</taxon>
    </lineage>
</organism>
<dbReference type="EMBL" id="BAABAL010000005">
    <property type="protein sequence ID" value="GAA3998822.1"/>
    <property type="molecule type" value="Genomic_DNA"/>
</dbReference>
<comment type="caution">
    <text evidence="1">The sequence shown here is derived from an EMBL/GenBank/DDBJ whole genome shotgun (WGS) entry which is preliminary data.</text>
</comment>
<sequence length="88" mass="9290">MVVSAAESSRGSSSDVKLLLFELLEYGCISLADVVASTQQSTGGVFRVDVVQHAANATAQFVWDGVIIAGDLEDDGDRALSVRRAFSI</sequence>
<gene>
    <name evidence="1" type="ORF">GCM10022247_18820</name>
</gene>
<accession>A0ABP7RKH0</accession>
<keyword evidence="2" id="KW-1185">Reference proteome</keyword>
<name>A0ABP7RKH0_9PSEU</name>
<evidence type="ECO:0000313" key="1">
    <source>
        <dbReference type="EMBL" id="GAA3998822.1"/>
    </source>
</evidence>
<evidence type="ECO:0000313" key="2">
    <source>
        <dbReference type="Proteomes" id="UP001501747"/>
    </source>
</evidence>
<proteinExistence type="predicted"/>
<protein>
    <submittedName>
        <fullName evidence="1">Uncharacterized protein</fullName>
    </submittedName>
</protein>
<dbReference type="Proteomes" id="UP001501747">
    <property type="component" value="Unassembled WGS sequence"/>
</dbReference>
<reference evidence="2" key="1">
    <citation type="journal article" date="2019" name="Int. J. Syst. Evol. Microbiol.">
        <title>The Global Catalogue of Microorganisms (GCM) 10K type strain sequencing project: providing services to taxonomists for standard genome sequencing and annotation.</title>
        <authorList>
            <consortium name="The Broad Institute Genomics Platform"/>
            <consortium name="The Broad Institute Genome Sequencing Center for Infectious Disease"/>
            <person name="Wu L."/>
            <person name="Ma J."/>
        </authorList>
    </citation>
    <scope>NUCLEOTIDE SEQUENCE [LARGE SCALE GENOMIC DNA]</scope>
    <source>
        <strain evidence="2">JCM 17342</strain>
    </source>
</reference>